<dbReference type="SMART" id="SM00388">
    <property type="entry name" value="HisKA"/>
    <property type="match status" value="1"/>
</dbReference>
<keyword evidence="6 16" id="KW-0808">Transferase</keyword>
<dbReference type="EMBL" id="CP020991">
    <property type="protein sequence ID" value="AUO19301.1"/>
    <property type="molecule type" value="Genomic_DNA"/>
</dbReference>
<keyword evidence="7" id="KW-0902">Two-component regulatory system</keyword>
<dbReference type="Pfam" id="PF08447">
    <property type="entry name" value="PAS_3"/>
    <property type="match status" value="2"/>
</dbReference>
<evidence type="ECO:0000256" key="4">
    <source>
        <dbReference type="ARBA" id="ARBA00018672"/>
    </source>
</evidence>
<dbReference type="PRINTS" id="PR00344">
    <property type="entry name" value="BCTRLSENSOR"/>
</dbReference>
<dbReference type="InterPro" id="IPR036097">
    <property type="entry name" value="HisK_dim/P_sf"/>
</dbReference>
<comment type="catalytic activity">
    <reaction evidence="1">
        <text>ATP + protein L-histidine = ADP + protein N-phospho-L-histidine.</text>
        <dbReference type="EC" id="2.7.13.3"/>
    </reaction>
</comment>
<evidence type="ECO:0000256" key="3">
    <source>
        <dbReference type="ARBA" id="ARBA00012438"/>
    </source>
</evidence>
<dbReference type="CDD" id="cd00082">
    <property type="entry name" value="HisKA"/>
    <property type="match status" value="1"/>
</dbReference>
<dbReference type="PROSITE" id="PS50113">
    <property type="entry name" value="PAC"/>
    <property type="match status" value="2"/>
</dbReference>
<dbReference type="GO" id="GO:0000155">
    <property type="term" value="F:phosphorelay sensor kinase activity"/>
    <property type="evidence" value="ECO:0007669"/>
    <property type="project" value="InterPro"/>
</dbReference>
<dbReference type="InterPro" id="IPR000014">
    <property type="entry name" value="PAS"/>
</dbReference>
<dbReference type="RefSeq" id="WP_102365515.1">
    <property type="nucleotide sequence ID" value="NZ_CP020991.1"/>
</dbReference>
<feature type="coiled-coil region" evidence="11">
    <location>
        <begin position="206"/>
        <end position="233"/>
    </location>
</feature>
<dbReference type="Pfam" id="PF13474">
    <property type="entry name" value="SnoaL_3"/>
    <property type="match status" value="1"/>
</dbReference>
<dbReference type="Gene3D" id="3.30.450.20">
    <property type="entry name" value="PAS domain"/>
    <property type="match status" value="2"/>
</dbReference>
<proteinExistence type="inferred from homology"/>
<dbReference type="AlphaFoldDB" id="A0A2K9P217"/>
<evidence type="ECO:0000259" key="15">
    <source>
        <dbReference type="PROSITE" id="PS50113"/>
    </source>
</evidence>
<keyword evidence="6 16" id="KW-0418">Kinase</keyword>
<dbReference type="SMART" id="SM00448">
    <property type="entry name" value="REC"/>
    <property type="match status" value="2"/>
</dbReference>
<evidence type="ECO:0000256" key="2">
    <source>
        <dbReference type="ARBA" id="ARBA00006402"/>
    </source>
</evidence>
<dbReference type="SUPFAM" id="SSF54427">
    <property type="entry name" value="NTF2-like"/>
    <property type="match status" value="1"/>
</dbReference>
<dbReference type="SUPFAM" id="SSF52172">
    <property type="entry name" value="CheY-like"/>
    <property type="match status" value="2"/>
</dbReference>
<keyword evidence="5 10" id="KW-0597">Phosphoprotein</keyword>
<evidence type="ECO:0000259" key="12">
    <source>
        <dbReference type="PROSITE" id="PS50109"/>
    </source>
</evidence>
<dbReference type="OrthoDB" id="9811620at2"/>
<dbReference type="SUPFAM" id="SSF55874">
    <property type="entry name" value="ATPase domain of HSP90 chaperone/DNA topoisomerase II/histidine kinase"/>
    <property type="match status" value="1"/>
</dbReference>
<dbReference type="PANTHER" id="PTHR45339:SF1">
    <property type="entry name" value="HYBRID SIGNAL TRANSDUCTION HISTIDINE KINASE J"/>
    <property type="match status" value="1"/>
</dbReference>
<evidence type="ECO:0000259" key="13">
    <source>
        <dbReference type="PROSITE" id="PS50110"/>
    </source>
</evidence>
<feature type="domain" description="Response regulatory" evidence="13">
    <location>
        <begin position="1069"/>
        <end position="1190"/>
    </location>
</feature>
<dbReference type="InterPro" id="IPR035965">
    <property type="entry name" value="PAS-like_dom_sf"/>
</dbReference>
<dbReference type="InterPro" id="IPR037401">
    <property type="entry name" value="SnoaL-like"/>
</dbReference>
<dbReference type="Proteomes" id="UP000235589">
    <property type="component" value="Chromosome"/>
</dbReference>
<dbReference type="NCBIfam" id="TIGR00229">
    <property type="entry name" value="sensory_box"/>
    <property type="match status" value="2"/>
</dbReference>
<dbReference type="PROSITE" id="PS50109">
    <property type="entry name" value="HIS_KIN"/>
    <property type="match status" value="1"/>
</dbReference>
<keyword evidence="11" id="KW-0175">Coiled coil</keyword>
<feature type="modified residue" description="4-aspartylphosphate" evidence="10">
    <location>
        <position position="982"/>
    </location>
</feature>
<dbReference type="SMART" id="SM00387">
    <property type="entry name" value="HATPase_c"/>
    <property type="match status" value="1"/>
</dbReference>
<keyword evidence="17" id="KW-1185">Reference proteome</keyword>
<dbReference type="Pfam" id="PF00072">
    <property type="entry name" value="Response_reg"/>
    <property type="match status" value="2"/>
</dbReference>
<dbReference type="InterPro" id="IPR001610">
    <property type="entry name" value="PAC"/>
</dbReference>
<feature type="domain" description="Histidine kinase" evidence="12">
    <location>
        <begin position="684"/>
        <end position="907"/>
    </location>
</feature>
<protein>
    <recommendedName>
        <fullName evidence="9">Circadian input-output histidine kinase CikA</fullName>
        <ecNumber evidence="3">2.7.13.3</ecNumber>
    </recommendedName>
    <alternativeName>
        <fullName evidence="4">Stage 0 sporulation protein A homolog</fullName>
    </alternativeName>
</protein>
<evidence type="ECO:0000256" key="9">
    <source>
        <dbReference type="ARBA" id="ARBA00074306"/>
    </source>
</evidence>
<dbReference type="SMART" id="SM00091">
    <property type="entry name" value="PAS"/>
    <property type="match status" value="2"/>
</dbReference>
<evidence type="ECO:0000256" key="11">
    <source>
        <dbReference type="SAM" id="Coils"/>
    </source>
</evidence>
<accession>A0A2K9P217</accession>
<evidence type="ECO:0000256" key="10">
    <source>
        <dbReference type="PROSITE-ProRule" id="PRU00169"/>
    </source>
</evidence>
<comment type="function">
    <text evidence="8">May play the central regulatory role in sporulation. It may be an element of the effector pathway responsible for the activation of sporulation genes in response to nutritional stress. Spo0A may act in concert with spo0H (a sigma factor) to control the expression of some genes that are critical to the sporulation process.</text>
</comment>
<comment type="similarity">
    <text evidence="2">In the N-terminal section; belongs to the phytochrome family.</text>
</comment>
<feature type="domain" description="Response regulatory" evidence="13">
    <location>
        <begin position="928"/>
        <end position="1048"/>
    </location>
</feature>
<feature type="domain" description="PAC" evidence="15">
    <location>
        <begin position="223"/>
        <end position="274"/>
    </location>
</feature>
<dbReference type="SMART" id="SM00086">
    <property type="entry name" value="PAC"/>
    <property type="match status" value="2"/>
</dbReference>
<evidence type="ECO:0000313" key="17">
    <source>
        <dbReference type="Proteomes" id="UP000235589"/>
    </source>
</evidence>
<dbReference type="PANTHER" id="PTHR45339">
    <property type="entry name" value="HYBRID SIGNAL TRANSDUCTION HISTIDINE KINASE J"/>
    <property type="match status" value="1"/>
</dbReference>
<feature type="domain" description="PAC" evidence="15">
    <location>
        <begin position="345"/>
        <end position="396"/>
    </location>
</feature>
<dbReference type="InterPro" id="IPR005467">
    <property type="entry name" value="His_kinase_dom"/>
</dbReference>
<evidence type="ECO:0000256" key="8">
    <source>
        <dbReference type="ARBA" id="ARBA00024867"/>
    </source>
</evidence>
<name>A0A2K9P217_9FIRM</name>
<evidence type="ECO:0000256" key="7">
    <source>
        <dbReference type="ARBA" id="ARBA00023012"/>
    </source>
</evidence>
<dbReference type="Pfam" id="PF02518">
    <property type="entry name" value="HATPase_c"/>
    <property type="match status" value="1"/>
</dbReference>
<dbReference type="SUPFAM" id="SSF47384">
    <property type="entry name" value="Homodimeric domain of signal transducing histidine kinase"/>
    <property type="match status" value="1"/>
</dbReference>
<evidence type="ECO:0000256" key="6">
    <source>
        <dbReference type="ARBA" id="ARBA00022777"/>
    </source>
</evidence>
<evidence type="ECO:0000259" key="14">
    <source>
        <dbReference type="PROSITE" id="PS50112"/>
    </source>
</evidence>
<dbReference type="Pfam" id="PF00512">
    <property type="entry name" value="HisKA"/>
    <property type="match status" value="1"/>
</dbReference>
<dbReference type="Gene3D" id="3.30.565.10">
    <property type="entry name" value="Histidine kinase-like ATPase, C-terminal domain"/>
    <property type="match status" value="1"/>
</dbReference>
<dbReference type="CDD" id="cd17546">
    <property type="entry name" value="REC_hyHK_CKI1_RcsC-like"/>
    <property type="match status" value="2"/>
</dbReference>
<organism evidence="16 17">
    <name type="scientific">Monoglobus pectinilyticus</name>
    <dbReference type="NCBI Taxonomy" id="1981510"/>
    <lineage>
        <taxon>Bacteria</taxon>
        <taxon>Bacillati</taxon>
        <taxon>Bacillota</taxon>
        <taxon>Clostridia</taxon>
        <taxon>Monoglobales</taxon>
        <taxon>Monoglobaceae</taxon>
        <taxon>Monoglobus</taxon>
    </lineage>
</organism>
<dbReference type="Gene3D" id="1.10.287.130">
    <property type="match status" value="1"/>
</dbReference>
<dbReference type="Gene3D" id="3.40.50.2300">
    <property type="match status" value="2"/>
</dbReference>
<dbReference type="InterPro" id="IPR001789">
    <property type="entry name" value="Sig_transdc_resp-reg_receiver"/>
</dbReference>
<feature type="domain" description="PAS" evidence="14">
    <location>
        <begin position="268"/>
        <end position="342"/>
    </location>
</feature>
<evidence type="ECO:0000256" key="1">
    <source>
        <dbReference type="ARBA" id="ARBA00000085"/>
    </source>
</evidence>
<dbReference type="PROSITE" id="PS50112">
    <property type="entry name" value="PAS"/>
    <property type="match status" value="1"/>
</dbReference>
<dbReference type="KEGG" id="mpec:B9O19_01138"/>
<dbReference type="CDD" id="cd16922">
    <property type="entry name" value="HATPase_EvgS-ArcB-TorS-like"/>
    <property type="match status" value="1"/>
</dbReference>
<sequence length="1195" mass="136438">MLQKNIIHENLNNFCVTWFKNRDAKSAAEYLSDDITFVGTGQSEYENGKTDMLNYIERDIEEISEPFDYELVFIHDQKISDDVYKSSAEMILKNSLYEWHLRAFFLVVKENGRWLINNLHFAEPSSSQREQEHYPQTLVMKNTAQIRNKLLNDSLAGGMMGGYLEEGLPFYFVNRQMLDYLGYDNEGDFIADINGLITNCMHPDDRKSIKIEIDKQLKENNEYEVEYRMKKKDGSYIWVHDLSRTIITESGKPGIISVCIDITAQKKTQDEILHIYNNIPGAVFRCRFDSKLSIIDANDGLYDFLGYTREEFLEMGNCMASILHPDDMKKIIDELSIQLRNGNTIDKENRVICKGGTVKWISVKAQLFKEENEDSCFYCVFVDITEKKRLQERVKELYENELKHFAEQSPSDRIIQGRLNVTQNILESYTSTLNLVHAKVGDTYDKIIENLSKSAVDSEYGEKILTSLNRETVLQNFALGKSNYHFDFLSQGNDNSVFWSTTSFRFCVNPENDNIIAFFYTLDVTEQKLQEQLLRMIAEIDYDIITEIDINKNQYKLLSFNKEDGNTLPPSGKFQEEIRNIADKFMDEKSTNEYLTKLDFDYIKEQLKTNKTYSFIIEMKNIYGKLQTKRLEVFYINKELGRVCMARTDVTDIVEKEKHQKEELASALVAAEQANAAKTDFLSRMSHEIRTPMNAIIGMSTIAAQAIGNDEQVADCISKIGISSRFLLSLINDILDMSRIESGKMLLKSEKIPIEEFLNGINSICYSQAAAKNVEYECIVDPILDDYYIGDAMKLQQVLINILSNAIKFTSENGKVSFSASVHRKLKNDAVLRFIVNDTGIGMSDKFIPHIFEPFSQEYTGTTSLYGGTGLGLAISKNIVDMMDGNITVRSIKDIGTEFTIDVKLGISDEELLHHKHKKITYNFSHLKTLVVDDDVTVCESAVVTLKEMGVKAEWVDSGIKAIERVKELYNNKKYFDMILIDWKMPELNGIETARQIREIVGPDVTIIIMTAYDWASIEHEAKLAGVNMLMSKPMFKSSLISAFSKAMGEKEEKSQQAKTLEYDFSGKHILLVEDNMINTEVAVMLLKSKGFSVDTAENGLRAIEIFNKSQNGYYDAILMDIRMPIMDGLTAASNIRHLSNGDAKTIPIIAMTANAFDDDIEKSKAAGMNAHLAKPIEPDKLYQTLYDFIFEQDK</sequence>
<dbReference type="InterPro" id="IPR004358">
    <property type="entry name" value="Sig_transdc_His_kin-like_C"/>
</dbReference>
<dbReference type="CDD" id="cd00130">
    <property type="entry name" value="PAS"/>
    <property type="match status" value="2"/>
</dbReference>
<dbReference type="InterPro" id="IPR000700">
    <property type="entry name" value="PAS-assoc_C"/>
</dbReference>
<dbReference type="EC" id="2.7.13.3" evidence="3"/>
<gene>
    <name evidence="16" type="ORF">B9O19_01138</name>
</gene>
<dbReference type="InterPro" id="IPR036890">
    <property type="entry name" value="HATPase_C_sf"/>
</dbReference>
<dbReference type="SUPFAM" id="SSF55785">
    <property type="entry name" value="PYP-like sensor domain (PAS domain)"/>
    <property type="match status" value="2"/>
</dbReference>
<dbReference type="FunFam" id="3.30.565.10:FF:000010">
    <property type="entry name" value="Sensor histidine kinase RcsC"/>
    <property type="match status" value="1"/>
</dbReference>
<feature type="modified residue" description="4-aspartylphosphate" evidence="10">
    <location>
        <position position="1121"/>
    </location>
</feature>
<dbReference type="InterPro" id="IPR003661">
    <property type="entry name" value="HisK_dim/P_dom"/>
</dbReference>
<reference evidence="16 17" key="1">
    <citation type="submission" date="2017-04" db="EMBL/GenBank/DDBJ databases">
        <title>Monoglobus pectinilyticus 14 draft genome.</title>
        <authorList>
            <person name="Kim C."/>
            <person name="Rosendale D.I."/>
            <person name="Kelly W.J."/>
            <person name="Tannock G.W."/>
            <person name="Patchett M.L."/>
            <person name="Jordens J.Z."/>
        </authorList>
    </citation>
    <scope>NUCLEOTIDE SEQUENCE [LARGE SCALE GENOMIC DNA]</scope>
    <source>
        <strain evidence="16 17">14</strain>
    </source>
</reference>
<dbReference type="GeneID" id="98062546"/>
<evidence type="ECO:0000313" key="16">
    <source>
        <dbReference type="EMBL" id="AUO19301.1"/>
    </source>
</evidence>
<evidence type="ECO:0000256" key="5">
    <source>
        <dbReference type="ARBA" id="ARBA00022553"/>
    </source>
</evidence>
<dbReference type="InterPro" id="IPR013655">
    <property type="entry name" value="PAS_fold_3"/>
</dbReference>
<dbReference type="PROSITE" id="PS50110">
    <property type="entry name" value="RESPONSE_REGULATORY"/>
    <property type="match status" value="2"/>
</dbReference>
<dbReference type="InterPro" id="IPR011006">
    <property type="entry name" value="CheY-like_superfamily"/>
</dbReference>
<dbReference type="InterPro" id="IPR003594">
    <property type="entry name" value="HATPase_dom"/>
</dbReference>
<dbReference type="InterPro" id="IPR032710">
    <property type="entry name" value="NTF2-like_dom_sf"/>
</dbReference>